<organism evidence="1">
    <name type="scientific">Rhizophora mucronata</name>
    <name type="common">Asiatic mangrove</name>
    <dbReference type="NCBI Taxonomy" id="61149"/>
    <lineage>
        <taxon>Eukaryota</taxon>
        <taxon>Viridiplantae</taxon>
        <taxon>Streptophyta</taxon>
        <taxon>Embryophyta</taxon>
        <taxon>Tracheophyta</taxon>
        <taxon>Spermatophyta</taxon>
        <taxon>Magnoliopsida</taxon>
        <taxon>eudicotyledons</taxon>
        <taxon>Gunneridae</taxon>
        <taxon>Pentapetalae</taxon>
        <taxon>rosids</taxon>
        <taxon>fabids</taxon>
        <taxon>Malpighiales</taxon>
        <taxon>Rhizophoraceae</taxon>
        <taxon>Rhizophora</taxon>
    </lineage>
</organism>
<reference evidence="1" key="1">
    <citation type="submission" date="2018-02" db="EMBL/GenBank/DDBJ databases">
        <title>Rhizophora mucronata_Transcriptome.</title>
        <authorList>
            <person name="Meera S.P."/>
            <person name="Sreeshan A."/>
            <person name="Augustine A."/>
        </authorList>
    </citation>
    <scope>NUCLEOTIDE SEQUENCE</scope>
    <source>
        <tissue evidence="1">Leaf</tissue>
    </source>
</reference>
<protein>
    <submittedName>
        <fullName evidence="1">Uncharacterized protein</fullName>
    </submittedName>
</protein>
<sequence length="90" mass="10103">MTRSVCRQSVRVRNLMVLVVSPFLTSLAAFKWIDPVLVSLDRLIPSLLKYLKLPCGLPSNLNSRINGCSTMPLNVKIGKMETQKKKGLKF</sequence>
<name>A0A2P2J8H0_RHIMU</name>
<dbReference type="AlphaFoldDB" id="A0A2P2J8H0"/>
<accession>A0A2P2J8H0</accession>
<evidence type="ECO:0000313" key="1">
    <source>
        <dbReference type="EMBL" id="MBW89751.1"/>
    </source>
</evidence>
<dbReference type="EMBL" id="GGEC01009268">
    <property type="protein sequence ID" value="MBW89751.1"/>
    <property type="molecule type" value="Transcribed_RNA"/>
</dbReference>
<proteinExistence type="predicted"/>